<dbReference type="SUPFAM" id="SSF56436">
    <property type="entry name" value="C-type lectin-like"/>
    <property type="match status" value="1"/>
</dbReference>
<dbReference type="Pfam" id="PF03781">
    <property type="entry name" value="FGE-sulfatase"/>
    <property type="match status" value="1"/>
</dbReference>
<dbReference type="Gene3D" id="3.90.1580.10">
    <property type="entry name" value="paralog of FGE (formylglycine-generating enzyme)"/>
    <property type="match status" value="1"/>
</dbReference>
<dbReference type="InterPro" id="IPR016187">
    <property type="entry name" value="CTDL_fold"/>
</dbReference>
<feature type="domain" description="Sulfatase-modifying factor enzyme-like" evidence="1">
    <location>
        <begin position="260"/>
        <end position="340"/>
    </location>
</feature>
<reference evidence="2" key="1">
    <citation type="submission" date="2011-04" db="EMBL/GenBank/DDBJ databases">
        <title>Taxonomic and functional metagenomic profiling of the microbial community in the anoxic sediment of a brackish shallow lake (Laguna de Carrizo Central Spain).</title>
        <authorList>
            <consortium name="CONSOLIDER consortium CSD2007-00005"/>
            <person name="Guazzaroni M.-E."/>
            <person name="Richter M."/>
            <person name="Garcia-Salamanca A."/>
            <person name="Yarza P."/>
            <person name="Ferrer M."/>
        </authorList>
    </citation>
    <scope>NUCLEOTIDE SEQUENCE</scope>
</reference>
<sequence length="351" mass="37045">MAIGAYRLVSEARRRAGVEAGAFSAGAGASAAAGAGTLRQDGFPETCAGEQARADDPRCQAIVQLFLEPIGERAAGEQPQVPASGAGAGAALSPVAVAQKGAAGYGAQLEEEWAALHKKAKGADLERRLELYQRFLSDFPVENPHAAGARQEIARIDDALAARAAAEGADAEKERKLAAERERATLIREAYEAARGAKGSAAERLAIWKRFIQAYPGEDNPYLKTAIREAKRLSAQGEASSKEVGPAGVEWVYSAPAGVRLTRSEITVEQYRACVGAGACSSAGVGVPFDGAVERPEAAATCNWGKAGRGQHPMNCIDWRQAVAVCAWLGGRLPTEEEWGRRGVRRRRAPV</sequence>
<name>F8UGV0_9ZZZZ</name>
<evidence type="ECO:0000259" key="1">
    <source>
        <dbReference type="Pfam" id="PF03781"/>
    </source>
</evidence>
<feature type="non-terminal residue" evidence="2">
    <location>
        <position position="351"/>
    </location>
</feature>
<evidence type="ECO:0000313" key="2">
    <source>
        <dbReference type="EMBL" id="AEI30257.1"/>
    </source>
</evidence>
<proteinExistence type="predicted"/>
<dbReference type="InterPro" id="IPR042095">
    <property type="entry name" value="SUMF_sf"/>
</dbReference>
<dbReference type="EMBL" id="JF805022">
    <property type="protein sequence ID" value="AEI30257.1"/>
    <property type="molecule type" value="Genomic_DNA"/>
</dbReference>
<accession>F8UGV0</accession>
<gene>
    <name evidence="2" type="ORF">LDC_03556</name>
</gene>
<organism evidence="2">
    <name type="scientific">uncultured microorganism</name>
    <dbReference type="NCBI Taxonomy" id="358574"/>
    <lineage>
        <taxon>unclassified sequences</taxon>
        <taxon>environmental samples</taxon>
    </lineage>
</organism>
<protein>
    <submittedName>
        <fullName evidence="2">Sulphatase-modifying factor domain protein</fullName>
    </submittedName>
</protein>
<dbReference type="AlphaFoldDB" id="F8UGV0"/>
<dbReference type="InterPro" id="IPR005532">
    <property type="entry name" value="SUMF_dom"/>
</dbReference>